<dbReference type="InterPro" id="IPR019734">
    <property type="entry name" value="TPR_rpt"/>
</dbReference>
<dbReference type="Pfam" id="PF16546">
    <property type="entry name" value="SGTA_dimer"/>
    <property type="match status" value="1"/>
</dbReference>
<dbReference type="Proteomes" id="UP001604277">
    <property type="component" value="Unassembled WGS sequence"/>
</dbReference>
<dbReference type="AlphaFoldDB" id="A0ABD1U4T3"/>
<comment type="similarity">
    <text evidence="1">Belongs to the SGT family.</text>
</comment>
<feature type="region of interest" description="Disordered" evidence="5">
    <location>
        <begin position="323"/>
        <end position="368"/>
    </location>
</feature>
<dbReference type="InterPro" id="IPR047150">
    <property type="entry name" value="SGT"/>
</dbReference>
<dbReference type="SMART" id="SM00028">
    <property type="entry name" value="TPR"/>
    <property type="match status" value="3"/>
</dbReference>
<name>A0ABD1U4T3_9LAMI</name>
<feature type="region of interest" description="Disordered" evidence="5">
    <location>
        <begin position="434"/>
        <end position="456"/>
    </location>
</feature>
<dbReference type="PANTHER" id="PTHR45831">
    <property type="entry name" value="LD24721P"/>
    <property type="match status" value="1"/>
</dbReference>
<feature type="region of interest" description="Disordered" evidence="5">
    <location>
        <begin position="388"/>
        <end position="418"/>
    </location>
</feature>
<dbReference type="Pfam" id="PF00515">
    <property type="entry name" value="TPR_1"/>
    <property type="match status" value="1"/>
</dbReference>
<feature type="compositionally biased region" description="Polar residues" evidence="5">
    <location>
        <begin position="443"/>
        <end position="456"/>
    </location>
</feature>
<dbReference type="SUPFAM" id="SSF48452">
    <property type="entry name" value="TPR-like"/>
    <property type="match status" value="1"/>
</dbReference>
<dbReference type="InterPro" id="IPR032374">
    <property type="entry name" value="SGTA_dimer"/>
</dbReference>
<organism evidence="7 8">
    <name type="scientific">Forsythia ovata</name>
    <dbReference type="NCBI Taxonomy" id="205694"/>
    <lineage>
        <taxon>Eukaryota</taxon>
        <taxon>Viridiplantae</taxon>
        <taxon>Streptophyta</taxon>
        <taxon>Embryophyta</taxon>
        <taxon>Tracheophyta</taxon>
        <taxon>Spermatophyta</taxon>
        <taxon>Magnoliopsida</taxon>
        <taxon>eudicotyledons</taxon>
        <taxon>Gunneridae</taxon>
        <taxon>Pentapetalae</taxon>
        <taxon>asterids</taxon>
        <taxon>lamiids</taxon>
        <taxon>Lamiales</taxon>
        <taxon>Oleaceae</taxon>
        <taxon>Forsythieae</taxon>
        <taxon>Forsythia</taxon>
    </lineage>
</organism>
<dbReference type="EMBL" id="JBFOLJ010000007">
    <property type="protein sequence ID" value="KAL2520020.1"/>
    <property type="molecule type" value="Genomic_DNA"/>
</dbReference>
<evidence type="ECO:0000256" key="3">
    <source>
        <dbReference type="ARBA" id="ARBA00022803"/>
    </source>
</evidence>
<dbReference type="Gene3D" id="1.25.40.10">
    <property type="entry name" value="Tetratricopeptide repeat domain"/>
    <property type="match status" value="1"/>
</dbReference>
<proteinExistence type="inferred from homology"/>
<evidence type="ECO:0000256" key="5">
    <source>
        <dbReference type="SAM" id="MobiDB-lite"/>
    </source>
</evidence>
<sequence length="456" mass="49996">MPSQQRKRTNTQPNTPQTLVPEEPPPQLSPSMTKLNTASPLSRRIAASFLHFLNSVEPAPGVDSEALEVARECLTEVFKVDPSQVESQSNCDSLIDIFSSREGTARYGINNVGASDVPSTSLARDDDVPEASRSSGEDWTREAHSLGKDELFGQFFGALEKIHYFKSMPDGKDDHMQLDRATHIFHNAVDDMQKSGCERHDLQNLAETLKSQGNKAMQSKLYNEAIELYTFAIALCEDNAVYYCNRAAAYTQTHQYAKAVQDCLKSIEINPNYSKAYSRLGFAYYAQGKYRDAIDKGFMKALQLDPSNDSVKENIRVAEQKLKEEQQRAGRDQSSSSENPHGESNHQSGGGSWGPAPPPPFTSMPFNIDGLPADITSMFTNMATNAFQGSHFQNGPERDSGSDSPNEPGIRIGGNINVGEIPEEISGALRSVMGMFSGAAPQRNPQDNTNGRSAPS</sequence>
<feature type="repeat" description="TPR" evidence="4">
    <location>
        <begin position="240"/>
        <end position="273"/>
    </location>
</feature>
<protein>
    <submittedName>
        <fullName evidence="7">Tetratricopeptide repeat (TPR)-like superfamily protein</fullName>
    </submittedName>
</protein>
<evidence type="ECO:0000256" key="1">
    <source>
        <dbReference type="ARBA" id="ARBA00008175"/>
    </source>
</evidence>
<feature type="repeat" description="TPR" evidence="4">
    <location>
        <begin position="274"/>
        <end position="308"/>
    </location>
</feature>
<comment type="caution">
    <text evidence="7">The sequence shown here is derived from an EMBL/GenBank/DDBJ whole genome shotgun (WGS) entry which is preliminary data.</text>
</comment>
<evidence type="ECO:0000259" key="6">
    <source>
        <dbReference type="Pfam" id="PF16546"/>
    </source>
</evidence>
<evidence type="ECO:0000313" key="7">
    <source>
        <dbReference type="EMBL" id="KAL2520020.1"/>
    </source>
</evidence>
<reference evidence="8" key="1">
    <citation type="submission" date="2024-07" db="EMBL/GenBank/DDBJ databases">
        <title>Two chromosome-level genome assemblies of Korean endemic species Abeliophyllum distichum and Forsythia ovata (Oleaceae).</title>
        <authorList>
            <person name="Jang H."/>
        </authorList>
    </citation>
    <scope>NUCLEOTIDE SEQUENCE [LARGE SCALE GENOMIC DNA]</scope>
</reference>
<keyword evidence="3 4" id="KW-0802">TPR repeat</keyword>
<dbReference type="PROSITE" id="PS50005">
    <property type="entry name" value="TPR"/>
    <property type="match status" value="2"/>
</dbReference>
<keyword evidence="2" id="KW-0677">Repeat</keyword>
<accession>A0ABD1U4T3</accession>
<gene>
    <name evidence="7" type="ORF">Fot_23943</name>
</gene>
<keyword evidence="8" id="KW-1185">Reference proteome</keyword>
<evidence type="ECO:0000313" key="8">
    <source>
        <dbReference type="Proteomes" id="UP001604277"/>
    </source>
</evidence>
<dbReference type="FunFam" id="1.25.40.10:FF:000330">
    <property type="entry name" value="Tetratricopeptide repeat (TPR)-like superfamily protein"/>
    <property type="match status" value="1"/>
</dbReference>
<dbReference type="Gene3D" id="1.20.5.420">
    <property type="entry name" value="Immunoglobulin FC, subunit C"/>
    <property type="match status" value="1"/>
</dbReference>
<dbReference type="PANTHER" id="PTHR45831:SF2">
    <property type="entry name" value="LD24721P"/>
    <property type="match status" value="1"/>
</dbReference>
<evidence type="ECO:0000256" key="2">
    <source>
        <dbReference type="ARBA" id="ARBA00022737"/>
    </source>
</evidence>
<feature type="domain" description="SGTA homodimerisation" evidence="6">
    <location>
        <begin position="43"/>
        <end position="99"/>
    </location>
</feature>
<feature type="region of interest" description="Disordered" evidence="5">
    <location>
        <begin position="1"/>
        <end position="35"/>
    </location>
</feature>
<feature type="region of interest" description="Disordered" evidence="5">
    <location>
        <begin position="108"/>
        <end position="140"/>
    </location>
</feature>
<dbReference type="InterPro" id="IPR011990">
    <property type="entry name" value="TPR-like_helical_dom_sf"/>
</dbReference>
<evidence type="ECO:0000256" key="4">
    <source>
        <dbReference type="PROSITE-ProRule" id="PRU00339"/>
    </source>
</evidence>